<feature type="region of interest" description="Disordered" evidence="1">
    <location>
        <begin position="26"/>
        <end position="55"/>
    </location>
</feature>
<sequence length="55" mass="6722">MKIKYDIDTTVKFYQIHFNQKEERASRLKNRAKDRGRRTMHWNRQQASKEQAVLA</sequence>
<feature type="compositionally biased region" description="Basic residues" evidence="1">
    <location>
        <begin position="27"/>
        <end position="41"/>
    </location>
</feature>
<reference evidence="2" key="1">
    <citation type="submission" date="2023-07" db="EMBL/GenBank/DDBJ databases">
        <authorList>
            <person name="Shahid S."/>
            <person name="Akbar M.Y."/>
            <person name="Ajmal W."/>
            <person name="Ansari A."/>
            <person name="Ghazanfar S."/>
        </authorList>
    </citation>
    <scope>NUCLEOTIDE SEQUENCE</scope>
    <source>
        <strain evidence="2">NIGAB</strain>
    </source>
</reference>
<protein>
    <submittedName>
        <fullName evidence="2">Uncharacterized protein</fullName>
    </submittedName>
</protein>
<accession>A0AAP5C8E1</accession>
<evidence type="ECO:0000256" key="1">
    <source>
        <dbReference type="SAM" id="MobiDB-lite"/>
    </source>
</evidence>
<dbReference type="AlphaFoldDB" id="A0AAP5C8E1"/>
<comment type="caution">
    <text evidence="2">The sequence shown here is derived from an EMBL/GenBank/DDBJ whole genome shotgun (WGS) entry which is preliminary data.</text>
</comment>
<evidence type="ECO:0000313" key="3">
    <source>
        <dbReference type="Proteomes" id="UP001240529"/>
    </source>
</evidence>
<dbReference type="Proteomes" id="UP001240529">
    <property type="component" value="Unassembled WGS sequence"/>
</dbReference>
<dbReference type="EMBL" id="JAVIAC010000007">
    <property type="protein sequence ID" value="MDQ7953120.1"/>
    <property type="molecule type" value="Genomic_DNA"/>
</dbReference>
<organism evidence="2 3">
    <name type="scientific">Stenotrophomonas geniculata</name>
    <dbReference type="NCBI Taxonomy" id="86188"/>
    <lineage>
        <taxon>Bacteria</taxon>
        <taxon>Pseudomonadati</taxon>
        <taxon>Pseudomonadota</taxon>
        <taxon>Gammaproteobacteria</taxon>
        <taxon>Lysobacterales</taxon>
        <taxon>Lysobacteraceae</taxon>
        <taxon>Stenotrophomonas</taxon>
    </lineage>
</organism>
<proteinExistence type="predicted"/>
<dbReference type="RefSeq" id="WP_305730486.1">
    <property type="nucleotide sequence ID" value="NZ_JAUZEA010000007.1"/>
</dbReference>
<name>A0AAP5C8E1_9GAMM</name>
<evidence type="ECO:0000313" key="2">
    <source>
        <dbReference type="EMBL" id="MDQ7953120.1"/>
    </source>
</evidence>
<gene>
    <name evidence="2" type="ORF">Q0031_15160</name>
</gene>